<feature type="compositionally biased region" description="Low complexity" evidence="6">
    <location>
        <begin position="1298"/>
        <end position="1311"/>
    </location>
</feature>
<feature type="repeat" description="Xin" evidence="5">
    <location>
        <begin position="89"/>
        <end position="104"/>
    </location>
</feature>
<feature type="compositionally biased region" description="Low complexity" evidence="6">
    <location>
        <begin position="1270"/>
        <end position="1283"/>
    </location>
</feature>
<dbReference type="PROSITE" id="PS51389">
    <property type="entry name" value="XIN"/>
    <property type="match status" value="13"/>
</dbReference>
<feature type="region of interest" description="Disordered" evidence="6">
    <location>
        <begin position="944"/>
        <end position="966"/>
    </location>
</feature>
<evidence type="ECO:0000256" key="3">
    <source>
        <dbReference type="ARBA" id="ARBA00022949"/>
    </source>
</evidence>
<evidence type="ECO:0000256" key="1">
    <source>
        <dbReference type="ARBA" id="ARBA00004282"/>
    </source>
</evidence>
<comment type="subcellular location">
    <subcellularLocation>
        <location evidence="1">Cell junction</location>
    </subcellularLocation>
</comment>
<evidence type="ECO:0000313" key="9">
    <source>
        <dbReference type="RGD" id="1304776"/>
    </source>
</evidence>
<evidence type="ECO:0000313" key="8">
    <source>
        <dbReference type="Proteomes" id="UP000234681"/>
    </source>
</evidence>
<feature type="compositionally biased region" description="Polar residues" evidence="6">
    <location>
        <begin position="1427"/>
        <end position="1437"/>
    </location>
</feature>
<dbReference type="GO" id="GO:0030036">
    <property type="term" value="P:actin cytoskeleton organization"/>
    <property type="evidence" value="ECO:0007669"/>
    <property type="project" value="InterPro"/>
</dbReference>
<feature type="region of interest" description="Disordered" evidence="6">
    <location>
        <begin position="1075"/>
        <end position="1235"/>
    </location>
</feature>
<dbReference type="InterPro" id="IPR012510">
    <property type="entry name" value="Actin-binding_Xin_repeat"/>
</dbReference>
<feature type="region of interest" description="Disordered" evidence="6">
    <location>
        <begin position="566"/>
        <end position="593"/>
    </location>
</feature>
<gene>
    <name evidence="9" type="primary">Xirp1</name>
    <name evidence="7" type="ORF">rCG_25764</name>
</gene>
<dbReference type="RGD" id="1304776">
    <property type="gene designation" value="Xirp1"/>
</dbReference>
<feature type="repeat" description="Xin" evidence="5">
    <location>
        <begin position="150"/>
        <end position="165"/>
    </location>
</feature>
<feature type="region of interest" description="Disordered" evidence="6">
    <location>
        <begin position="1009"/>
        <end position="1054"/>
    </location>
</feature>
<feature type="region of interest" description="Disordered" evidence="6">
    <location>
        <begin position="1"/>
        <end position="49"/>
    </location>
</feature>
<keyword evidence="4 5" id="KW-0009">Actin-binding</keyword>
<dbReference type="EMBL" id="CH473954">
    <property type="protein sequence ID" value="EDL76890.1"/>
    <property type="molecule type" value="Genomic_DNA"/>
</dbReference>
<dbReference type="PANTHER" id="PTHR22591:SF2">
    <property type="entry name" value="XIN ACTIN-BINDING REPEAT-CONTAINING PROTEIN 1"/>
    <property type="match status" value="1"/>
</dbReference>
<feature type="region of interest" description="Disordered" evidence="6">
    <location>
        <begin position="459"/>
        <end position="479"/>
    </location>
</feature>
<proteinExistence type="inferred from homology"/>
<feature type="repeat" description="Xin" evidence="5">
    <location>
        <begin position="375"/>
        <end position="390"/>
    </location>
</feature>
<feature type="repeat" description="Xin" evidence="5">
    <location>
        <begin position="510"/>
        <end position="525"/>
    </location>
</feature>
<feature type="repeat" description="Xin" evidence="5">
    <location>
        <begin position="726"/>
        <end position="741"/>
    </location>
</feature>
<evidence type="ECO:0000256" key="5">
    <source>
        <dbReference type="PROSITE-ProRule" id="PRU00721"/>
    </source>
</evidence>
<feature type="compositionally biased region" description="Polar residues" evidence="6">
    <location>
        <begin position="1448"/>
        <end position="1462"/>
    </location>
</feature>
<feature type="compositionally biased region" description="Basic and acidic residues" evidence="6">
    <location>
        <begin position="569"/>
        <end position="579"/>
    </location>
</feature>
<accession>A6I3Y7</accession>
<feature type="compositionally biased region" description="Basic and acidic residues" evidence="6">
    <location>
        <begin position="1125"/>
        <end position="1140"/>
    </location>
</feature>
<protein>
    <submittedName>
        <fullName evidence="7">RCG25764, isoform CRA_a</fullName>
    </submittedName>
</protein>
<evidence type="ECO:0000256" key="4">
    <source>
        <dbReference type="ARBA" id="ARBA00023203"/>
    </source>
</evidence>
<dbReference type="Pfam" id="PF08043">
    <property type="entry name" value="Xin"/>
    <property type="match status" value="9"/>
</dbReference>
<keyword evidence="2" id="KW-0677">Repeat</keyword>
<feature type="repeat" description="Xin" evidence="5">
    <location>
        <begin position="339"/>
        <end position="354"/>
    </location>
</feature>
<reference evidence="7 8" key="1">
    <citation type="submission" date="2005-09" db="EMBL/GenBank/DDBJ databases">
        <authorList>
            <person name="Mural R.J."/>
            <person name="Li P.W."/>
            <person name="Adams M.D."/>
            <person name="Amanatides P.G."/>
            <person name="Baden-Tillson H."/>
            <person name="Barnstead M."/>
            <person name="Chin S.H."/>
            <person name="Dew I."/>
            <person name="Evans C.A."/>
            <person name="Ferriera S."/>
            <person name="Flanigan M."/>
            <person name="Fosler C."/>
            <person name="Glodek A."/>
            <person name="Gu Z."/>
            <person name="Holt R.A."/>
            <person name="Jennings D."/>
            <person name="Kraft C.L."/>
            <person name="Lu F."/>
            <person name="Nguyen T."/>
            <person name="Nusskern D.R."/>
            <person name="Pfannkoch C.M."/>
            <person name="Sitter C."/>
            <person name="Sutton G.G."/>
            <person name="Venter J.C."/>
            <person name="Wang Z."/>
            <person name="Woodage T."/>
            <person name="Zheng X.H."/>
            <person name="Zhong F."/>
        </authorList>
    </citation>
    <scope>NUCLEOTIDE SEQUENCE [LARGE SCALE GENOMIC DNA]</scope>
    <source>
        <strain>BN</strain>
        <strain evidence="8">Sprague-Dawley</strain>
    </source>
</reference>
<feature type="region of interest" description="Disordered" evidence="6">
    <location>
        <begin position="1427"/>
        <end position="1485"/>
    </location>
</feature>
<feature type="repeat" description="Xin" evidence="5">
    <location>
        <begin position="592"/>
        <end position="607"/>
    </location>
</feature>
<feature type="repeat" description="Xin" evidence="5">
    <location>
        <begin position="185"/>
        <end position="200"/>
    </location>
</feature>
<feature type="compositionally biased region" description="Polar residues" evidence="6">
    <location>
        <begin position="468"/>
        <end position="478"/>
    </location>
</feature>
<feature type="repeat" description="Xin" evidence="5">
    <location>
        <begin position="657"/>
        <end position="672"/>
    </location>
</feature>
<feature type="region of interest" description="Disordered" evidence="6">
    <location>
        <begin position="1253"/>
        <end position="1329"/>
    </location>
</feature>
<feature type="region of interest" description="Disordered" evidence="6">
    <location>
        <begin position="132"/>
        <end position="151"/>
    </location>
</feature>
<evidence type="ECO:0000256" key="2">
    <source>
        <dbReference type="ARBA" id="ARBA00022737"/>
    </source>
</evidence>
<dbReference type="GO" id="GO:0003779">
    <property type="term" value="F:actin binding"/>
    <property type="evidence" value="ECO:0007669"/>
    <property type="project" value="UniProtKB-UniRule"/>
</dbReference>
<feature type="repeat" description="Xin" evidence="5">
    <location>
        <begin position="301"/>
        <end position="316"/>
    </location>
</feature>
<dbReference type="InterPro" id="IPR030072">
    <property type="entry name" value="XIRP1/XIRP2"/>
</dbReference>
<feature type="compositionally biased region" description="Basic and acidic residues" evidence="6">
    <location>
        <begin position="1470"/>
        <end position="1485"/>
    </location>
</feature>
<feature type="compositionally biased region" description="Polar residues" evidence="6">
    <location>
        <begin position="1087"/>
        <end position="1108"/>
    </location>
</feature>
<feature type="compositionally biased region" description="Pro residues" evidence="6">
    <location>
        <begin position="23"/>
        <end position="39"/>
    </location>
</feature>
<keyword evidence="3" id="KW-0965">Cell junction</keyword>
<sequence length="1690" mass="183014">MADAQMQVVHTPTIQMRTGEDLPLPPPSALEGLPPPPPKESFSKFQQQRQANELRRLYKHIHPELRKNLEEAVAEDLAKVLGSEEPTEGDVQCMRWIFENWSLDAIGDHERPAGKEPVSGGNVQATSRKFEEGSFTNSSDLEPGPQLSGGDVRATRQLFETKSLDALTGQEEATQMTMKEPAVSGDVQGTRKLFETKPLDMLGSCPSIQDQSPLELRSEIQELKGDVKKTVKLFQTEPLCAIQDAEGAIHEVKAACREEIQSNAVRSARWLFETRPLDAFNQDPSQVRVIRGISLEEGALPDVSATRWIFETQPLDAIREILVDEKDFQPSPDLIPPGPDVQHQRHLFETCALDTLKGERETEAEAPAKEEVIPGDVRSTLWLFETKPLDAFRDQVQVGHLQRVDHQKGEGPVIECLSSNGTSALPLSQGVPQNNGPKGDVKTFKNLFETLPLDSIGQGEPSACGNINRGQRTDSTGLSEGADAPVYAMQDSRGQLHALTSVSREQVVGGDVQGYKWMFETQPLDRLGRSPSTVDVVRGITRQEVVAGDVGTTRWLFETQPLEMIHQQEQQKREEEEGRGPGGPPPELPQKGDVQTIRWLFETYPMSELAEKQESEVTGPVSKAEAQSCTWMFGSQSLNQAEGSGEQHLQTSQVQAGDRQTDSHVFETESLSAQGQSSGRKPVRYCSRVEIPSGQVSRQKEVFQALEAGKRGVQETVLSPGSIPTGSVHKFTWLFENCPMGSLAAESVSGGNLQEEQPKVSADPGTPERQETAAERTLRTLHATPGILHHGGILMEARGPGELCLAKYVLPSPGQGRPCVQKEELVCGELPRIVRQVLGRTDVDQQGLLVQEDTAGQLRLHPLKLPGPGDPENIEDMDPELQQLLACGLGVSMAKTGLVMQETGQGLVALTAYSLQPQPTSRGPERSSVQLLASCIDKGELHSLPSLRWEPPTDSSSVPVTEETQRLPPTESIIRVTPLDSTMKMGHLRVSGSTPCPPLPRAAGKVVLPNGRPGAPLQEARKQVDISHAGQKGKAASGRPEGTIAPPLGSGAPNLQEAMQNLRLATAEAQSLHQQVLSRHAQGSDPAATSISAQDVLQVPTPTTTQGSIMPVAGRDARITAVPRKVKEPDHPAQGHHQKDSVQQASKPLREPLLHSHNRPAGQKTLEGSETKLSKAESTVLPRKKPPVPPKPAHLSQVHPPHRLPKPLAASASISEAGQDHKPGEPGVANPGSAKAPTIAGQGCLPLAECSKGQKQPMRQYPLSTTASRPSGGQTSNSNSQSPESRKLTILNNDNDVSPPQKHPSSPKQQPMDGSKQRTPESPEIVQGSHQELQGLLSQVQTLEKEAAHTVNVQTLRKLFEGAPQLAGGTRQVPTAPHKTEVSVEQAFGELTRVSSKVAQLKEQTLARLLDIEETVHKALSSIFSFQSEGHTSSPPQGSAKDLGVKKVSTSNRARPMGSNQVKEPPAVENQEKVESRPEAQGQDEIRNHAEARGQAAVNVLPSRRLETARAEPGLQQVSPSCRGSSSPTFISIQSAAKTLLDASSPQGSHSISGKNTHLAQDISQALLYQRDIQDQAGTKEMAIKGSVPTGQQENVLEFQTGSATSKSYGATKTVTEQYEEMDQFGNTVLTSSTTITQQAEPLMDPRPQLGLYTFPMLRQFLHSPSRFNSDLAGAEIPWVPCSHFHPAAQ</sequence>
<comment type="similarity">
    <text evidence="5">Belongs to the Xin family.</text>
</comment>
<feature type="region of interest" description="Disordered" evidence="6">
    <location>
        <begin position="746"/>
        <end position="770"/>
    </location>
</feature>
<feature type="repeat" description="Xin" evidence="5">
    <location>
        <begin position="225"/>
        <end position="240"/>
    </location>
</feature>
<evidence type="ECO:0000256" key="6">
    <source>
        <dbReference type="SAM" id="MobiDB-lite"/>
    </source>
</evidence>
<comment type="domain">
    <text evidence="5">Xin repeats bind F-actin.</text>
</comment>
<evidence type="ECO:0000313" key="7">
    <source>
        <dbReference type="EMBL" id="EDL76890.1"/>
    </source>
</evidence>
<dbReference type="Proteomes" id="UP000234681">
    <property type="component" value="Chromosome 8"/>
</dbReference>
<feature type="repeat" description="Xin" evidence="5">
    <location>
        <begin position="548"/>
        <end position="563"/>
    </location>
</feature>
<feature type="repeat" description="Xin" evidence="5">
    <location>
        <begin position="439"/>
        <end position="454"/>
    </location>
</feature>
<dbReference type="AGR" id="RGD:1304776"/>
<dbReference type="GO" id="GO:0070161">
    <property type="term" value="C:anchoring junction"/>
    <property type="evidence" value="ECO:0007669"/>
    <property type="project" value="UniProtKB-SubCell"/>
</dbReference>
<organism evidence="7 8">
    <name type="scientific">Rattus norvegicus</name>
    <name type="common">Rat</name>
    <dbReference type="NCBI Taxonomy" id="10116"/>
    <lineage>
        <taxon>Eukaryota</taxon>
        <taxon>Metazoa</taxon>
        <taxon>Chordata</taxon>
        <taxon>Craniata</taxon>
        <taxon>Vertebrata</taxon>
        <taxon>Euteleostomi</taxon>
        <taxon>Mammalia</taxon>
        <taxon>Eutheria</taxon>
        <taxon>Euarchontoglires</taxon>
        <taxon>Glires</taxon>
        <taxon>Rodentia</taxon>
        <taxon>Myomorpha</taxon>
        <taxon>Muroidea</taxon>
        <taxon>Muridae</taxon>
        <taxon>Murinae</taxon>
        <taxon>Rattus</taxon>
    </lineage>
</organism>
<dbReference type="PANTHER" id="PTHR22591">
    <property type="entry name" value="XIN"/>
    <property type="match status" value="1"/>
</dbReference>
<name>A6I3Y7_RAT</name>